<dbReference type="SUPFAM" id="SSF109854">
    <property type="entry name" value="DinB/YfiT-like putative metalloenzymes"/>
    <property type="match status" value="1"/>
</dbReference>
<proteinExistence type="predicted"/>
<reference evidence="1 2" key="1">
    <citation type="submission" date="2019-01" db="EMBL/GenBank/DDBJ databases">
        <title>Nocardioides guangzhouensis sp. nov., an actinobacterium isolated from soil.</title>
        <authorList>
            <person name="Fu Y."/>
            <person name="Cai Y."/>
            <person name="Lin Z."/>
            <person name="Chen P."/>
        </authorList>
    </citation>
    <scope>NUCLEOTIDE SEQUENCE [LARGE SCALE GENOMIC DNA]</scope>
    <source>
        <strain evidence="1 2">130</strain>
    </source>
</reference>
<dbReference type="AlphaFoldDB" id="A0A4Q4ZH65"/>
<dbReference type="OrthoDB" id="3213691at2"/>
<keyword evidence="2" id="KW-1185">Reference proteome</keyword>
<accession>A0A4Q4ZH65</accession>
<gene>
    <name evidence="1" type="ORF">EKO23_05910</name>
</gene>
<name>A0A4Q4ZH65_9ACTN</name>
<evidence type="ECO:0000313" key="2">
    <source>
        <dbReference type="Proteomes" id="UP000295198"/>
    </source>
</evidence>
<dbReference type="InterPro" id="IPR034660">
    <property type="entry name" value="DinB/YfiT-like"/>
</dbReference>
<dbReference type="EMBL" id="SDKM01000006">
    <property type="protein sequence ID" value="RYP87567.1"/>
    <property type="molecule type" value="Genomic_DNA"/>
</dbReference>
<dbReference type="RefSeq" id="WP_134715059.1">
    <property type="nucleotide sequence ID" value="NZ_SDKM01000006.1"/>
</dbReference>
<comment type="caution">
    <text evidence="1">The sequence shown here is derived from an EMBL/GenBank/DDBJ whole genome shotgun (WGS) entry which is preliminary data.</text>
</comment>
<protein>
    <recommendedName>
        <fullName evidence="3">Mycothiol-dependent maleylpyruvate isomerase metal-binding domain-containing protein</fullName>
    </recommendedName>
</protein>
<sequence>MSLPIGPTDRDALARAIEAEGRAVGGMLHAARPVNGRDSVPGLEWTVAETAAHLLSVVRRALGDRRRSSTPQDTARVNAESLAALPSRDILTLGMELIRDTAVVARRILPHVLDGEVLIPFQAGIRVRALDAFGCLLGELVVHGHDLAAGLRRPHAVPPERAVLAYRATLGVAHRWLDPAQAVDPPRRFVLDVAEAPYVAEARVSARGLTVTWCEDRPATDRVDPTAALLSLAHRGPSGDPGVDGLADLLLPF</sequence>
<organism evidence="1 2">
    <name type="scientific">Nocardioides guangzhouensis</name>
    <dbReference type="NCBI Taxonomy" id="2497878"/>
    <lineage>
        <taxon>Bacteria</taxon>
        <taxon>Bacillati</taxon>
        <taxon>Actinomycetota</taxon>
        <taxon>Actinomycetes</taxon>
        <taxon>Propionibacteriales</taxon>
        <taxon>Nocardioidaceae</taxon>
        <taxon>Nocardioides</taxon>
    </lineage>
</organism>
<dbReference type="Proteomes" id="UP000295198">
    <property type="component" value="Unassembled WGS sequence"/>
</dbReference>
<evidence type="ECO:0008006" key="3">
    <source>
        <dbReference type="Google" id="ProtNLM"/>
    </source>
</evidence>
<evidence type="ECO:0000313" key="1">
    <source>
        <dbReference type="EMBL" id="RYP87567.1"/>
    </source>
</evidence>